<dbReference type="Pfam" id="PF08626">
    <property type="entry name" value="TRAPPC9-Trs120"/>
    <property type="match status" value="1"/>
</dbReference>
<dbReference type="Pfam" id="PF26280">
    <property type="entry name" value="Ig_TRAPPC9-Trs120_2nd"/>
    <property type="match status" value="1"/>
</dbReference>
<comment type="caution">
    <text evidence="9">The sequence shown here is derived from an EMBL/GenBank/DDBJ whole genome shotgun (WGS) entry which is preliminary data.</text>
</comment>
<feature type="compositionally biased region" description="Polar residues" evidence="3">
    <location>
        <begin position="111"/>
        <end position="141"/>
    </location>
</feature>
<evidence type="ECO:0000256" key="1">
    <source>
        <dbReference type="ARBA" id="ARBA00004555"/>
    </source>
</evidence>
<dbReference type="Pfam" id="PF26251">
    <property type="entry name" value="TPR_TRAPPC9-Trs120"/>
    <property type="match status" value="1"/>
</dbReference>
<dbReference type="InterPro" id="IPR013935">
    <property type="entry name" value="Trs120_TRAPPC9"/>
</dbReference>
<dbReference type="InterPro" id="IPR058563">
    <property type="entry name" value="Trs120_TRAPPC9_N"/>
</dbReference>
<dbReference type="PANTHER" id="PTHR21512:SF5">
    <property type="entry name" value="TRAFFICKING PROTEIN PARTICLE COMPLEX SUBUNIT 9"/>
    <property type="match status" value="1"/>
</dbReference>
<keyword evidence="10" id="KW-1185">Reference proteome</keyword>
<sequence length="1204" mass="136207">MDCQEWKDKDLSQGYKQFEQDLDKYPTAVATRCFAFDPTETQEDNTKGLIMIPNVGNMSFYMSTMIFDFASEILNQFAILANRIENLSVLESPLPTTIHLPPRSKPPPLQQRFSTPPLSISPTNSTNSLKRSSLQPSTLTAGETVRTKKRTPGRIKKLLGDFYLLAGRLPDAVNYYDQAIEMTKITSDFLWLASAMEGWISATLLLEYLQEDIGHIVSRNPIIPDINAVDGEEEQISADTTTTIIQGPRSTLTVIVETYSKIVTNYSRVALTANFPVPDLVYAESCLKVSRVLTTAYLNNGWNESTMTLLVHGKLRQDENEKTFKSDSTPFLSITELASYKKSGLPRHDIAEWVTKIWEIHISELALLDQINITASMSLIYSSIGYYRKAAWLMNESVERMLPLLIQHRRTGLSKAGNRLISENHDSGVLEIIKRICEVYGIGERNVHDGGALEAMQREDQGIFTNIANKRNPQGAKSTFGWPELQIDVLKQCITVSDALIDNGSRLYYTTVLLKNLYRYIPKAEQIRLATTIQGLVASSNTNKRAYSPSEKINYWGVNIVSSIEAKKPISRKAVYLHPIKNEAIENAKKDNPEDADPFIYNPFAKKADLTYKIVLVKDEVSEFNVTLINPFGFDLELQNIILSTSGVAFDAVPTALTIPANATVFVPLMGTPEETGTLIIRGCLIQIVGFSEQEFLIEPQVKKSPEDTSNDNFVKIKHCGLDAIKSSRKKEITGDSNVSKFYELEAIDDQPLLKIKRTSMMHGAVMLYEGEVTHITMELENIGNIAVDFITLSFTDSTTSSPLAMNPELPPEEQYEIELHTKGTRVFSWEGTDEKESTDSIEIGIHGGTIQIDYGYLNRTVPEVQDVDSSDHNDEITTTFYTRQLYLNVMITVYKNLEPSNWDVVYLRHSIPAPKEVLELALLSIKNQNIPIEDKSVSIIQSQPVEDLLLVTRNLTLEDQEKNEYCLVTLDIRNTWTTPFDVDFTILNKAEGDYNDDNFISCITIQPGSTSRIILPLKRLFLSPTIFSQEIPSFDPNKQFVVSQGPKISEEQQKARLQMFWYREELLHCITASWYCRATKRSGELNLRSSLRLNSLQLGVLKKEDIEFLIDLKGENVQKLSHRRFSCVCNEYVTMNITIRNRFRGVQQVVLPEVSPSTGVISHSFPIYFLSRGQFEILYHAEDVHTRKIYCDHEWAIIDVAEN</sequence>
<comment type="subcellular location">
    <subcellularLocation>
        <location evidence="1">Golgi apparatus</location>
    </subcellularLocation>
</comment>
<feature type="domain" description="Trs120/TRAPPC9 third Ig-like" evidence="7">
    <location>
        <begin position="925"/>
        <end position="1102"/>
    </location>
</feature>
<evidence type="ECO:0000259" key="8">
    <source>
        <dbReference type="Pfam" id="PF26283"/>
    </source>
</evidence>
<dbReference type="Pfam" id="PF26254">
    <property type="entry name" value="Ig_TRAPPC9-Trs120_1st"/>
    <property type="match status" value="1"/>
</dbReference>
<dbReference type="Pfam" id="PF26282">
    <property type="entry name" value="Ig_TRAPPC9-Trs120_3rd"/>
    <property type="match status" value="1"/>
</dbReference>
<evidence type="ECO:0000259" key="4">
    <source>
        <dbReference type="Pfam" id="PF08626"/>
    </source>
</evidence>
<feature type="domain" description="Trs120/TRAPPC9 first Ig-like" evidence="6">
    <location>
        <begin position="561"/>
        <end position="740"/>
    </location>
</feature>
<feature type="domain" description="Trs120/TRAPPC9 N-terminal" evidence="4">
    <location>
        <begin position="2"/>
        <end position="215"/>
    </location>
</feature>
<name>A0ABP9ZBQ1_9FUNG</name>
<reference evidence="9 10" key="1">
    <citation type="submission" date="2024-04" db="EMBL/GenBank/DDBJ databases">
        <title>genome sequences of Mucor flavus KT1a and Helicostylum pulchrum KT1b strains isolated from the surface of a dry-aged beef.</title>
        <authorList>
            <person name="Toyotome T."/>
            <person name="Hosono M."/>
            <person name="Torimaru M."/>
            <person name="Fukuda K."/>
            <person name="Mikami N."/>
        </authorList>
    </citation>
    <scope>NUCLEOTIDE SEQUENCE [LARGE SCALE GENOMIC DNA]</scope>
    <source>
        <strain evidence="9 10">KT1a</strain>
    </source>
</reference>
<feature type="domain" description="Trs120/TRAPPC9 fourth Ig-like" evidence="8">
    <location>
        <begin position="1145"/>
        <end position="1201"/>
    </location>
</feature>
<dbReference type="PANTHER" id="PTHR21512">
    <property type="entry name" value="TRAFFICKING PROTEIN PARTICLE COMPLEX SUBUNIT 9"/>
    <property type="match status" value="1"/>
</dbReference>
<evidence type="ECO:0000313" key="10">
    <source>
        <dbReference type="Proteomes" id="UP001473302"/>
    </source>
</evidence>
<feature type="region of interest" description="Disordered" evidence="3">
    <location>
        <begin position="98"/>
        <end position="147"/>
    </location>
</feature>
<evidence type="ECO:0000313" key="9">
    <source>
        <dbReference type="EMBL" id="GAA5816543.1"/>
    </source>
</evidence>
<feature type="domain" description="Trs120/TRAPPC9 TPR region" evidence="5">
    <location>
        <begin position="253"/>
        <end position="542"/>
    </location>
</feature>
<organism evidence="9 10">
    <name type="scientific">Mucor flavus</name>
    <dbReference type="NCBI Taxonomy" id="439312"/>
    <lineage>
        <taxon>Eukaryota</taxon>
        <taxon>Fungi</taxon>
        <taxon>Fungi incertae sedis</taxon>
        <taxon>Mucoromycota</taxon>
        <taxon>Mucoromycotina</taxon>
        <taxon>Mucoromycetes</taxon>
        <taxon>Mucorales</taxon>
        <taxon>Mucorineae</taxon>
        <taxon>Mucoraceae</taxon>
        <taxon>Mucor</taxon>
    </lineage>
</organism>
<dbReference type="InterPro" id="IPR058564">
    <property type="entry name" value="TPR_TRAPPC9_Trs120"/>
</dbReference>
<evidence type="ECO:0000259" key="7">
    <source>
        <dbReference type="Pfam" id="PF26282"/>
    </source>
</evidence>
<dbReference type="EMBL" id="BAABUK010000032">
    <property type="protein sequence ID" value="GAA5816543.1"/>
    <property type="molecule type" value="Genomic_DNA"/>
</dbReference>
<evidence type="ECO:0000259" key="5">
    <source>
        <dbReference type="Pfam" id="PF26251"/>
    </source>
</evidence>
<dbReference type="InterPro" id="IPR058568">
    <property type="entry name" value="Ig_TRAPPC9_Trs120_4th"/>
</dbReference>
<keyword evidence="2" id="KW-0333">Golgi apparatus</keyword>
<evidence type="ECO:0000259" key="6">
    <source>
        <dbReference type="Pfam" id="PF26254"/>
    </source>
</evidence>
<accession>A0ABP9ZBQ1</accession>
<gene>
    <name evidence="9" type="ORF">MFLAVUS_010073</name>
</gene>
<dbReference type="Pfam" id="PF26283">
    <property type="entry name" value="Ig_TRAPPC9-Trs120_4th"/>
    <property type="match status" value="1"/>
</dbReference>
<dbReference type="InterPro" id="IPR058567">
    <property type="entry name" value="Ig_TRAPPC9_Trs120_3rd"/>
</dbReference>
<dbReference type="Proteomes" id="UP001473302">
    <property type="component" value="Unassembled WGS sequence"/>
</dbReference>
<dbReference type="InterPro" id="IPR058565">
    <property type="entry name" value="Ig_TRAPPC9_Trs120_1st"/>
</dbReference>
<proteinExistence type="predicted"/>
<evidence type="ECO:0000256" key="3">
    <source>
        <dbReference type="SAM" id="MobiDB-lite"/>
    </source>
</evidence>
<evidence type="ECO:0000256" key="2">
    <source>
        <dbReference type="ARBA" id="ARBA00023034"/>
    </source>
</evidence>
<protein>
    <submittedName>
        <fullName evidence="9">Uncharacterized protein</fullName>
    </submittedName>
</protein>